<evidence type="ECO:0000256" key="10">
    <source>
        <dbReference type="ARBA" id="ARBA00076996"/>
    </source>
</evidence>
<dbReference type="CDD" id="cd05304">
    <property type="entry name" value="Rubrum_tdh"/>
    <property type="match status" value="1"/>
</dbReference>
<evidence type="ECO:0000256" key="5">
    <source>
        <dbReference type="ARBA" id="ARBA00022857"/>
    </source>
</evidence>
<proteinExistence type="inferred from homology"/>
<name>A0A6C2U9V3_PONDE</name>
<dbReference type="RefSeq" id="WP_136081709.1">
    <property type="nucleotide sequence ID" value="NZ_CAAHFG010000003.1"/>
</dbReference>
<feature type="domain" description="Alanine dehydrogenase/pyridine nucleotide transhydrogenase NAD(H)-binding" evidence="12">
    <location>
        <begin position="148"/>
        <end position="313"/>
    </location>
</feature>
<dbReference type="SUPFAM" id="SSF51735">
    <property type="entry name" value="NAD(P)-binding Rossmann-fold domains"/>
    <property type="match status" value="1"/>
</dbReference>
<dbReference type="Pfam" id="PF01262">
    <property type="entry name" value="AlaDh_PNT_C"/>
    <property type="match status" value="1"/>
</dbReference>
<evidence type="ECO:0000256" key="4">
    <source>
        <dbReference type="ARBA" id="ARBA00022741"/>
    </source>
</evidence>
<dbReference type="FunFam" id="3.40.50.720:FF:000188">
    <property type="entry name" value="NAD(P) transhydrogenase alpha subunit 1"/>
    <property type="match status" value="1"/>
</dbReference>
<evidence type="ECO:0000313" key="15">
    <source>
        <dbReference type="Proteomes" id="UP000366872"/>
    </source>
</evidence>
<dbReference type="SMART" id="SM01003">
    <property type="entry name" value="AlaDh_PNT_N"/>
    <property type="match status" value="1"/>
</dbReference>
<evidence type="ECO:0000259" key="13">
    <source>
        <dbReference type="SMART" id="SM01003"/>
    </source>
</evidence>
<dbReference type="GO" id="GO:0005886">
    <property type="term" value="C:plasma membrane"/>
    <property type="evidence" value="ECO:0007669"/>
    <property type="project" value="TreeGrafter"/>
</dbReference>
<dbReference type="PROSITE" id="PS00837">
    <property type="entry name" value="ALADH_PNT_2"/>
    <property type="match status" value="1"/>
</dbReference>
<gene>
    <name evidence="14" type="primary">pntAA</name>
    <name evidence="14" type="ORF">PDESU_04754</name>
</gene>
<keyword evidence="15" id="KW-1185">Reference proteome</keyword>
<evidence type="ECO:0000256" key="8">
    <source>
        <dbReference type="ARBA" id="ARBA00048202"/>
    </source>
</evidence>
<comment type="catalytic activity">
    <reaction evidence="8">
        <text>NAD(+) + NADPH + H(+)(in) = NADH + NADP(+) + H(+)(out)</text>
        <dbReference type="Rhea" id="RHEA:47992"/>
        <dbReference type="ChEBI" id="CHEBI:15378"/>
        <dbReference type="ChEBI" id="CHEBI:57540"/>
        <dbReference type="ChEBI" id="CHEBI:57783"/>
        <dbReference type="ChEBI" id="CHEBI:57945"/>
        <dbReference type="ChEBI" id="CHEBI:58349"/>
        <dbReference type="EC" id="7.1.1.1"/>
    </reaction>
</comment>
<evidence type="ECO:0000256" key="3">
    <source>
        <dbReference type="ARBA" id="ARBA00012943"/>
    </source>
</evidence>
<dbReference type="SMART" id="SM01002">
    <property type="entry name" value="AlaDh_PNT_C"/>
    <property type="match status" value="1"/>
</dbReference>
<dbReference type="InterPro" id="IPR007886">
    <property type="entry name" value="AlaDH/PNT_N"/>
</dbReference>
<evidence type="ECO:0000256" key="1">
    <source>
        <dbReference type="ARBA" id="ARBA00003943"/>
    </source>
</evidence>
<dbReference type="EMBL" id="CAAHFG010000003">
    <property type="protein sequence ID" value="VGO16164.1"/>
    <property type="molecule type" value="Genomic_DNA"/>
</dbReference>
<evidence type="ECO:0000256" key="7">
    <source>
        <dbReference type="ARBA" id="ARBA00023027"/>
    </source>
</evidence>
<sequence>MLVAVPKEILPGENRVALIPASISALTQAGFEVLVESGAGAGAFIADQAYQDAGAGIAGGAEELYQAADIVFKVRPPEPGEVDRMKEGITLVCLMDAFFRMDLMQQLASKQISGFGLEFVPRITRAQSMDVLSSMAAIGGYRAVIEAAGLLPKYFPMLMTSAGTITPAKVFVIGAGVAGLMAIATAKRLGAVVEAYDTRPAVREQVESVGARFVEFELETADAEDQGGYAKAQSDDFYKKQQEQMKAKVATVDVVVTTAAIPGKKAPVLITDEMLQAMRPGSVIIDLAAERGGNTEGAVAGEVVDRHGVKIVGYTDYPSRSSVHASQLFSKNICTFLLNMVKEGRFEIDLGDEIVTGSLLVHGGQVVHEMIKPLLGQEGA</sequence>
<dbReference type="SUPFAM" id="SSF52283">
    <property type="entry name" value="Formate/glycerate dehydrogenase catalytic domain-like"/>
    <property type="match status" value="1"/>
</dbReference>
<comment type="similarity">
    <text evidence="2">Belongs to the AlaDH/PNT family.</text>
</comment>
<protein>
    <recommendedName>
        <fullName evidence="9">NAD(P) transhydrogenase subunit alpha part 1</fullName>
        <ecNumber evidence="3">7.1.1.1</ecNumber>
    </recommendedName>
    <alternativeName>
        <fullName evidence="11">Nicotinamide nucleotide transhydrogenase subunit alpha 1</fullName>
    </alternativeName>
    <alternativeName>
        <fullName evidence="10">Pyridine nucleotide transhydrogenase subunit alpha 1</fullName>
    </alternativeName>
</protein>
<keyword evidence="4" id="KW-0547">Nucleotide-binding</keyword>
<dbReference type="Proteomes" id="UP000366872">
    <property type="component" value="Unassembled WGS sequence"/>
</dbReference>
<dbReference type="InterPro" id="IPR008143">
    <property type="entry name" value="Ala_DH/PNT_CS2"/>
</dbReference>
<evidence type="ECO:0000259" key="12">
    <source>
        <dbReference type="SMART" id="SM01002"/>
    </source>
</evidence>
<evidence type="ECO:0000256" key="2">
    <source>
        <dbReference type="ARBA" id="ARBA00005689"/>
    </source>
</evidence>
<evidence type="ECO:0000256" key="9">
    <source>
        <dbReference type="ARBA" id="ARBA00071353"/>
    </source>
</evidence>
<dbReference type="GO" id="GO:0006740">
    <property type="term" value="P:NADPH regeneration"/>
    <property type="evidence" value="ECO:0007669"/>
    <property type="project" value="TreeGrafter"/>
</dbReference>
<dbReference type="NCBIfam" id="NF006942">
    <property type="entry name" value="PRK09424.1"/>
    <property type="match status" value="1"/>
</dbReference>
<organism evidence="14 15">
    <name type="scientific">Pontiella desulfatans</name>
    <dbReference type="NCBI Taxonomy" id="2750659"/>
    <lineage>
        <taxon>Bacteria</taxon>
        <taxon>Pseudomonadati</taxon>
        <taxon>Kiritimatiellota</taxon>
        <taxon>Kiritimatiellia</taxon>
        <taxon>Kiritimatiellales</taxon>
        <taxon>Pontiellaceae</taxon>
        <taxon>Pontiella</taxon>
    </lineage>
</organism>
<feature type="domain" description="Alanine dehydrogenase/pyridine nucleotide transhydrogenase N-terminal" evidence="13">
    <location>
        <begin position="4"/>
        <end position="139"/>
    </location>
</feature>
<dbReference type="Gene3D" id="3.40.50.720">
    <property type="entry name" value="NAD(P)-binding Rossmann-like Domain"/>
    <property type="match status" value="2"/>
</dbReference>
<accession>A0A6C2U9V3</accession>
<dbReference type="PANTHER" id="PTHR10160:SF19">
    <property type="entry name" value="PROTON-TRANSLOCATING NAD(P)(+) TRANSHYDROGENASE"/>
    <property type="match status" value="1"/>
</dbReference>
<keyword evidence="7" id="KW-0520">NAD</keyword>
<keyword evidence="6" id="KW-1278">Translocase</keyword>
<dbReference type="Pfam" id="PF05222">
    <property type="entry name" value="AlaDh_PNT_N"/>
    <property type="match status" value="1"/>
</dbReference>
<dbReference type="GO" id="GO:0008750">
    <property type="term" value="F:proton-translocating NAD(P)+ transhydrogenase activity"/>
    <property type="evidence" value="ECO:0007669"/>
    <property type="project" value="UniProtKB-EC"/>
</dbReference>
<dbReference type="AlphaFoldDB" id="A0A6C2U9V3"/>
<dbReference type="PANTHER" id="PTHR10160">
    <property type="entry name" value="NAD(P) TRANSHYDROGENASE"/>
    <property type="match status" value="1"/>
</dbReference>
<reference evidence="14 15" key="1">
    <citation type="submission" date="2019-04" db="EMBL/GenBank/DDBJ databases">
        <authorList>
            <person name="Van Vliet M D."/>
        </authorList>
    </citation>
    <scope>NUCLEOTIDE SEQUENCE [LARGE SCALE GENOMIC DNA]</scope>
    <source>
        <strain evidence="14 15">F1</strain>
    </source>
</reference>
<dbReference type="InterPro" id="IPR007698">
    <property type="entry name" value="AlaDH/PNT_NAD(H)-bd"/>
</dbReference>
<comment type="function">
    <text evidence="1">The transhydrogenation between NADH and NADP is coupled to respiration and ATP hydrolysis and functions as a proton pump across the membrane.</text>
</comment>
<dbReference type="GO" id="GO:0016491">
    <property type="term" value="F:oxidoreductase activity"/>
    <property type="evidence" value="ECO:0007669"/>
    <property type="project" value="InterPro"/>
</dbReference>
<dbReference type="EC" id="7.1.1.1" evidence="3"/>
<evidence type="ECO:0000256" key="11">
    <source>
        <dbReference type="ARBA" id="ARBA00084087"/>
    </source>
</evidence>
<dbReference type="InterPro" id="IPR036291">
    <property type="entry name" value="NAD(P)-bd_dom_sf"/>
</dbReference>
<evidence type="ECO:0000256" key="6">
    <source>
        <dbReference type="ARBA" id="ARBA00022967"/>
    </source>
</evidence>
<evidence type="ECO:0000313" key="14">
    <source>
        <dbReference type="EMBL" id="VGO16164.1"/>
    </source>
</evidence>
<dbReference type="GO" id="GO:0050661">
    <property type="term" value="F:NADP binding"/>
    <property type="evidence" value="ECO:0007669"/>
    <property type="project" value="TreeGrafter"/>
</dbReference>
<keyword evidence="5" id="KW-0521">NADP</keyword>